<name>A0ABX1VMG2_9FIRM</name>
<dbReference type="Pfam" id="PF01047">
    <property type="entry name" value="MarR"/>
    <property type="match status" value="1"/>
</dbReference>
<evidence type="ECO:0000256" key="2">
    <source>
        <dbReference type="ARBA" id="ARBA00023125"/>
    </source>
</evidence>
<dbReference type="InterPro" id="IPR036388">
    <property type="entry name" value="WH-like_DNA-bd_sf"/>
</dbReference>
<gene>
    <name evidence="5" type="ORF">G9470_07220</name>
</gene>
<organism evidence="5 6">
    <name type="scientific">Lacrimispora defluvii</name>
    <dbReference type="NCBI Taxonomy" id="2719233"/>
    <lineage>
        <taxon>Bacteria</taxon>
        <taxon>Bacillati</taxon>
        <taxon>Bacillota</taxon>
        <taxon>Clostridia</taxon>
        <taxon>Lachnospirales</taxon>
        <taxon>Lachnospiraceae</taxon>
        <taxon>Lacrimispora</taxon>
    </lineage>
</organism>
<dbReference type="Proteomes" id="UP000539052">
    <property type="component" value="Unassembled WGS sequence"/>
</dbReference>
<dbReference type="SUPFAM" id="SSF46785">
    <property type="entry name" value="Winged helix' DNA-binding domain"/>
    <property type="match status" value="1"/>
</dbReference>
<dbReference type="InterPro" id="IPR036390">
    <property type="entry name" value="WH_DNA-bd_sf"/>
</dbReference>
<keyword evidence="3" id="KW-0804">Transcription</keyword>
<comment type="caution">
    <text evidence="5">The sequence shown here is derived from an EMBL/GenBank/DDBJ whole genome shotgun (WGS) entry which is preliminary data.</text>
</comment>
<protein>
    <submittedName>
        <fullName evidence="5">MarR family transcriptional regulator</fullName>
    </submittedName>
</protein>
<dbReference type="InterPro" id="IPR023187">
    <property type="entry name" value="Tscrpt_reg_MarR-type_CS"/>
</dbReference>
<evidence type="ECO:0000313" key="5">
    <source>
        <dbReference type="EMBL" id="NNJ29590.1"/>
    </source>
</evidence>
<dbReference type="SMART" id="SM00347">
    <property type="entry name" value="HTH_MARR"/>
    <property type="match status" value="1"/>
</dbReference>
<dbReference type="InterPro" id="IPR000835">
    <property type="entry name" value="HTH_MarR-typ"/>
</dbReference>
<reference evidence="5 6" key="1">
    <citation type="submission" date="2020-03" db="EMBL/GenBank/DDBJ databases">
        <title>Genome Sequence of industrial isolate, B5A.</title>
        <authorList>
            <person name="Sharma S."/>
            <person name="Patil P.B."/>
            <person name="Korpole S."/>
        </authorList>
    </citation>
    <scope>NUCLEOTIDE SEQUENCE [LARGE SCALE GENOMIC DNA]</scope>
    <source>
        <strain evidence="5 6">PI-S10-B5A</strain>
    </source>
</reference>
<dbReference type="InterPro" id="IPR011991">
    <property type="entry name" value="ArsR-like_HTH"/>
</dbReference>
<keyword evidence="1" id="KW-0805">Transcription regulation</keyword>
<keyword evidence="6" id="KW-1185">Reference proteome</keyword>
<dbReference type="PROSITE" id="PS50995">
    <property type="entry name" value="HTH_MARR_2"/>
    <property type="match status" value="1"/>
</dbReference>
<evidence type="ECO:0000313" key="6">
    <source>
        <dbReference type="Proteomes" id="UP000539052"/>
    </source>
</evidence>
<feature type="domain" description="HTH marR-type" evidence="4">
    <location>
        <begin position="1"/>
        <end position="129"/>
    </location>
</feature>
<sequence>MGNLLIQEMQTPWSYGGNFPLSHSEIHLLEAIKSQEGANVSELAAYLEMTSGAVSQGTKKLLEKELIESYKKKGNRKEVFSRLTPLGERICEGHQKHHECMWEVWQKFMSGLDQKETQLVSDFLDMVTQGITQMIAQEEDHLNN</sequence>
<dbReference type="CDD" id="cd00090">
    <property type="entry name" value="HTH_ARSR"/>
    <property type="match status" value="1"/>
</dbReference>
<dbReference type="EMBL" id="JAAOXG010000015">
    <property type="protein sequence ID" value="NNJ29590.1"/>
    <property type="molecule type" value="Genomic_DNA"/>
</dbReference>
<dbReference type="InterPro" id="IPR052067">
    <property type="entry name" value="Metal_resp_HTH_trans_reg"/>
</dbReference>
<evidence type="ECO:0000256" key="3">
    <source>
        <dbReference type="ARBA" id="ARBA00023163"/>
    </source>
</evidence>
<evidence type="ECO:0000256" key="1">
    <source>
        <dbReference type="ARBA" id="ARBA00023015"/>
    </source>
</evidence>
<keyword evidence="2" id="KW-0238">DNA-binding</keyword>
<dbReference type="RefSeq" id="WP_170820854.1">
    <property type="nucleotide sequence ID" value="NZ_JAAOXG010000015.1"/>
</dbReference>
<dbReference type="PANTHER" id="PTHR35790:SF4">
    <property type="entry name" value="HTH-TYPE TRANSCRIPTIONAL REGULATOR PCHR"/>
    <property type="match status" value="1"/>
</dbReference>
<dbReference type="PROSITE" id="PS01117">
    <property type="entry name" value="HTH_MARR_1"/>
    <property type="match status" value="1"/>
</dbReference>
<accession>A0ABX1VMG2</accession>
<dbReference type="Gene3D" id="1.10.10.10">
    <property type="entry name" value="Winged helix-like DNA-binding domain superfamily/Winged helix DNA-binding domain"/>
    <property type="match status" value="1"/>
</dbReference>
<proteinExistence type="predicted"/>
<dbReference type="PANTHER" id="PTHR35790">
    <property type="entry name" value="HTH-TYPE TRANSCRIPTIONAL REGULATOR PCHR"/>
    <property type="match status" value="1"/>
</dbReference>
<evidence type="ECO:0000259" key="4">
    <source>
        <dbReference type="PROSITE" id="PS50995"/>
    </source>
</evidence>